<dbReference type="RefSeq" id="WP_020001490.1">
    <property type="nucleotide sequence ID" value="NZ_CP192219.1"/>
</dbReference>
<evidence type="ECO:0000313" key="3">
    <source>
        <dbReference type="EMBL" id="SHI57458.1"/>
    </source>
</evidence>
<feature type="coiled-coil region" evidence="1">
    <location>
        <begin position="54"/>
        <end position="81"/>
    </location>
</feature>
<dbReference type="AlphaFoldDB" id="A0A8G2FGL4"/>
<proteinExistence type="predicted"/>
<sequence>MVSKRMLASVCMAALLIGTQAAAENAGVDSVADNVSSTTATSAVKMGSTEATQIQLIEQAIREVEAEVQHDKKKMHEASGNSPVTLSKEASTLQYEAQQPVQTARNEQSTGGHVVSAVPPLYQGGTEISAEVPNSPLFPKDDLELEKVTPYEPGYIQEYEHGVINWLTGTVTAKGESLFSGLAVSSRQARLKTVRAATIEARKNLLEILSKIPVTENVRVQNILHADEDVMQFVRGDMQNSRITSATFTTDGVATVTVSITLRGMFLEKLLGNHVLFHRVSDNPYSAANAVAESIEKAVLSKSQDEAPEVDAALPTAYTGLLIDARELGISPAITFTVADEEGHILYSPRVVNRDVALKNGMVEYAGTWEEAIASKRTSSNPLVLKAVSVQGKMHSNIVISDEQALLLKQINNAHKFLEEGRVVVVCK</sequence>
<evidence type="ECO:0000256" key="2">
    <source>
        <dbReference type="SAM" id="SignalP"/>
    </source>
</evidence>
<gene>
    <name evidence="3" type="ORF">SAMN05660830_00350</name>
</gene>
<comment type="caution">
    <text evidence="3">The sequence shown here is derived from an EMBL/GenBank/DDBJ whole genome shotgun (WGS) entry which is preliminary data.</text>
</comment>
<dbReference type="EMBL" id="FQZR01000002">
    <property type="protein sequence ID" value="SHI57458.1"/>
    <property type="molecule type" value="Genomic_DNA"/>
</dbReference>
<accession>A0A8G2FGL4</accession>
<protein>
    <submittedName>
        <fullName evidence="3">Uncharacterized protein</fullName>
    </submittedName>
</protein>
<evidence type="ECO:0000313" key="4">
    <source>
        <dbReference type="Proteomes" id="UP000184001"/>
    </source>
</evidence>
<feature type="signal peptide" evidence="2">
    <location>
        <begin position="1"/>
        <end position="23"/>
    </location>
</feature>
<keyword evidence="1" id="KW-0175">Coiled coil</keyword>
<organism evidence="3 4">
    <name type="scientific">Halodesulfovibrio aestuarii</name>
    <dbReference type="NCBI Taxonomy" id="126333"/>
    <lineage>
        <taxon>Bacteria</taxon>
        <taxon>Pseudomonadati</taxon>
        <taxon>Thermodesulfobacteriota</taxon>
        <taxon>Desulfovibrionia</taxon>
        <taxon>Desulfovibrionales</taxon>
        <taxon>Desulfovibrionaceae</taxon>
        <taxon>Halodesulfovibrio</taxon>
    </lineage>
</organism>
<feature type="chain" id="PRO_5034780642" evidence="2">
    <location>
        <begin position="24"/>
        <end position="428"/>
    </location>
</feature>
<keyword evidence="2" id="KW-0732">Signal</keyword>
<dbReference type="Proteomes" id="UP000184001">
    <property type="component" value="Unassembled WGS sequence"/>
</dbReference>
<evidence type="ECO:0000256" key="1">
    <source>
        <dbReference type="SAM" id="Coils"/>
    </source>
</evidence>
<reference evidence="3 4" key="1">
    <citation type="submission" date="2016-11" db="EMBL/GenBank/DDBJ databases">
        <authorList>
            <person name="Varghese N."/>
            <person name="Submissions S."/>
        </authorList>
    </citation>
    <scope>NUCLEOTIDE SEQUENCE [LARGE SCALE GENOMIC DNA]</scope>
    <source>
        <strain evidence="3 4">DSM 17919</strain>
    </source>
</reference>
<name>A0A8G2FGL4_9BACT</name>